<protein>
    <submittedName>
        <fullName evidence="8">NADP oxidoreductase</fullName>
    </submittedName>
</protein>
<dbReference type="InterPro" id="IPR019574">
    <property type="entry name" value="NADH_UbQ_OxRdtase_Gsu_4Fe4S-bd"/>
</dbReference>
<evidence type="ECO:0000256" key="1">
    <source>
        <dbReference type="ARBA" id="ARBA00005404"/>
    </source>
</evidence>
<accession>A0A6B8KL31</accession>
<dbReference type="RefSeq" id="WP_136497294.1">
    <property type="nucleotide sequence ID" value="NZ_CP046052.1"/>
</dbReference>
<feature type="domain" description="4Fe-4S His(Cys)3-ligated-type" evidence="7">
    <location>
        <begin position="80"/>
        <end position="119"/>
    </location>
</feature>
<sequence>MNGQEFFFTVDGRQVRAEPGQTIIAACDAAGIYIPRLCHHPDLKPAGHCKLCSCYIDGRRASACTMPAAPGMVVISDNEELNNDRRVVLNMLFVEGNHICATCEKSGDCELQALAYRLDIPSPSLPYQWQRYEIDASHPDVFIDRNTCVLCSRCIRASRDLDGKSVFGFAGRGLGMRLNIDAKAELDETTFSAIDKAAKICPVGCIVIKRTGYRTPVGLRRFDVTPIGSDIENKSGAKPK</sequence>
<dbReference type="EMBL" id="CP046052">
    <property type="protein sequence ID" value="QGM47470.1"/>
    <property type="molecule type" value="Genomic_DNA"/>
</dbReference>
<proteinExistence type="inferred from homology"/>
<keyword evidence="5" id="KW-0411">Iron-sulfur</keyword>
<keyword evidence="9" id="KW-1185">Reference proteome</keyword>
<evidence type="ECO:0000313" key="9">
    <source>
        <dbReference type="Proteomes" id="UP000309061"/>
    </source>
</evidence>
<dbReference type="Gene3D" id="3.10.20.740">
    <property type="match status" value="1"/>
</dbReference>
<dbReference type="GO" id="GO:0016491">
    <property type="term" value="F:oxidoreductase activity"/>
    <property type="evidence" value="ECO:0007669"/>
    <property type="project" value="InterPro"/>
</dbReference>
<dbReference type="SMART" id="SM00929">
    <property type="entry name" value="NADH-G_4Fe-4S_3"/>
    <property type="match status" value="1"/>
</dbReference>
<dbReference type="AlphaFoldDB" id="A0A6B8KL31"/>
<feature type="domain" description="2Fe-2S ferredoxin-type" evidence="6">
    <location>
        <begin position="4"/>
        <end position="80"/>
    </location>
</feature>
<dbReference type="KEGG" id="mhey:H2LOC_018250"/>
<dbReference type="GO" id="GO:0051539">
    <property type="term" value="F:4 iron, 4 sulfur cluster binding"/>
    <property type="evidence" value="ECO:0007669"/>
    <property type="project" value="UniProtKB-KW"/>
</dbReference>
<evidence type="ECO:0000256" key="4">
    <source>
        <dbReference type="ARBA" id="ARBA00023004"/>
    </source>
</evidence>
<keyword evidence="4" id="KW-0408">Iron</keyword>
<name>A0A6B8KL31_9HYPH</name>
<evidence type="ECO:0000256" key="5">
    <source>
        <dbReference type="ARBA" id="ARBA00023014"/>
    </source>
</evidence>
<dbReference type="InterPro" id="IPR016214">
    <property type="entry name" value="NAD-red_Hydgase_HoxS_gsu"/>
</dbReference>
<dbReference type="InterPro" id="IPR001041">
    <property type="entry name" value="2Fe-2S_ferredoxin-type"/>
</dbReference>
<dbReference type="Pfam" id="PF13510">
    <property type="entry name" value="Fer2_4"/>
    <property type="match status" value="1"/>
</dbReference>
<organism evidence="8 9">
    <name type="scientific">Methylocystis heyeri</name>
    <dbReference type="NCBI Taxonomy" id="391905"/>
    <lineage>
        <taxon>Bacteria</taxon>
        <taxon>Pseudomonadati</taxon>
        <taxon>Pseudomonadota</taxon>
        <taxon>Alphaproteobacteria</taxon>
        <taxon>Hyphomicrobiales</taxon>
        <taxon>Methylocystaceae</taxon>
        <taxon>Methylocystis</taxon>
    </lineage>
</organism>
<dbReference type="GO" id="GO:0046872">
    <property type="term" value="F:metal ion binding"/>
    <property type="evidence" value="ECO:0007669"/>
    <property type="project" value="UniProtKB-KW"/>
</dbReference>
<evidence type="ECO:0000256" key="2">
    <source>
        <dbReference type="ARBA" id="ARBA00022485"/>
    </source>
</evidence>
<dbReference type="CDD" id="cd00207">
    <property type="entry name" value="fer2"/>
    <property type="match status" value="1"/>
</dbReference>
<dbReference type="PROSITE" id="PS51085">
    <property type="entry name" value="2FE2S_FER_2"/>
    <property type="match status" value="1"/>
</dbReference>
<dbReference type="Proteomes" id="UP000309061">
    <property type="component" value="Chromosome"/>
</dbReference>
<dbReference type="Pfam" id="PF13459">
    <property type="entry name" value="Fer4_15"/>
    <property type="match status" value="1"/>
</dbReference>
<dbReference type="Pfam" id="PF10588">
    <property type="entry name" value="NADH-G_4Fe-4S_3"/>
    <property type="match status" value="1"/>
</dbReference>
<dbReference type="PROSITE" id="PS51839">
    <property type="entry name" value="4FE4S_HC3"/>
    <property type="match status" value="1"/>
</dbReference>
<dbReference type="InterPro" id="IPR036010">
    <property type="entry name" value="2Fe-2S_ferredoxin-like_sf"/>
</dbReference>
<keyword evidence="2" id="KW-0004">4Fe-4S</keyword>
<dbReference type="OrthoDB" id="9816402at2"/>
<evidence type="ECO:0000259" key="7">
    <source>
        <dbReference type="PROSITE" id="PS51839"/>
    </source>
</evidence>
<comment type="similarity">
    <text evidence="1">Belongs to the complex I 75 kDa subunit family.</text>
</comment>
<reference evidence="8 9" key="1">
    <citation type="submission" date="2019-11" db="EMBL/GenBank/DDBJ databases">
        <title>The genome sequence of Methylocystis heyeri.</title>
        <authorList>
            <person name="Oshkin I.Y."/>
            <person name="Miroshnikov K."/>
            <person name="Dedysh S.N."/>
        </authorList>
    </citation>
    <scope>NUCLEOTIDE SEQUENCE [LARGE SCALE GENOMIC DNA]</scope>
    <source>
        <strain evidence="8 9">H2</strain>
    </source>
</reference>
<dbReference type="Gene3D" id="3.30.70.20">
    <property type="match status" value="1"/>
</dbReference>
<evidence type="ECO:0000256" key="3">
    <source>
        <dbReference type="ARBA" id="ARBA00022723"/>
    </source>
</evidence>
<dbReference type="SUPFAM" id="SSF54292">
    <property type="entry name" value="2Fe-2S ferredoxin-like"/>
    <property type="match status" value="1"/>
</dbReference>
<dbReference type="PIRSF" id="PIRSF000309">
    <property type="entry name" value="NAD_red_hyd_HoxU"/>
    <property type="match status" value="1"/>
</dbReference>
<evidence type="ECO:0000313" key="8">
    <source>
        <dbReference type="EMBL" id="QGM47470.1"/>
    </source>
</evidence>
<gene>
    <name evidence="8" type="ORF">H2LOC_018250</name>
</gene>
<dbReference type="SUPFAM" id="SSF54862">
    <property type="entry name" value="4Fe-4S ferredoxins"/>
    <property type="match status" value="1"/>
</dbReference>
<evidence type="ECO:0000259" key="6">
    <source>
        <dbReference type="PROSITE" id="PS51085"/>
    </source>
</evidence>
<keyword evidence="3" id="KW-0479">Metal-binding</keyword>